<dbReference type="GO" id="GO:0046872">
    <property type="term" value="F:metal ion binding"/>
    <property type="evidence" value="ECO:0007669"/>
    <property type="project" value="UniProtKB-KW"/>
</dbReference>
<keyword evidence="2" id="KW-0723">Serine/threonine-protein kinase</keyword>
<feature type="region of interest" description="Disordered" evidence="10">
    <location>
        <begin position="330"/>
        <end position="358"/>
    </location>
</feature>
<dbReference type="EMBL" id="KV417276">
    <property type="protein sequence ID" value="KZO98216.1"/>
    <property type="molecule type" value="Genomic_DNA"/>
</dbReference>
<keyword evidence="7" id="KW-0862">Zinc</keyword>
<feature type="compositionally biased region" description="Low complexity" evidence="10">
    <location>
        <begin position="330"/>
        <end position="342"/>
    </location>
</feature>
<dbReference type="OrthoDB" id="4062651at2759"/>
<evidence type="ECO:0000256" key="2">
    <source>
        <dbReference type="ARBA" id="ARBA00022527"/>
    </source>
</evidence>
<proteinExistence type="inferred from homology"/>
<evidence type="ECO:0000256" key="9">
    <source>
        <dbReference type="PROSITE-ProRule" id="PRU10141"/>
    </source>
</evidence>
<dbReference type="CDD" id="cd00029">
    <property type="entry name" value="C1"/>
    <property type="match status" value="1"/>
</dbReference>
<dbReference type="InterPro" id="IPR046349">
    <property type="entry name" value="C1-like_sf"/>
</dbReference>
<evidence type="ECO:0000256" key="6">
    <source>
        <dbReference type="ARBA" id="ARBA00022777"/>
    </source>
</evidence>
<feature type="compositionally biased region" description="Low complexity" evidence="10">
    <location>
        <begin position="618"/>
        <end position="635"/>
    </location>
</feature>
<dbReference type="Pfam" id="PF07714">
    <property type="entry name" value="PK_Tyr_Ser-Thr"/>
    <property type="match status" value="1"/>
</dbReference>
<feature type="compositionally biased region" description="Low complexity" evidence="10">
    <location>
        <begin position="456"/>
        <end position="468"/>
    </location>
</feature>
<dbReference type="InterPro" id="IPR001245">
    <property type="entry name" value="Ser-Thr/Tyr_kinase_cat_dom"/>
</dbReference>
<dbReference type="Gene3D" id="3.30.200.20">
    <property type="entry name" value="Phosphorylase Kinase, domain 1"/>
    <property type="match status" value="1"/>
</dbReference>
<evidence type="ECO:0000256" key="5">
    <source>
        <dbReference type="ARBA" id="ARBA00022741"/>
    </source>
</evidence>
<keyword evidence="5 9" id="KW-0547">Nucleotide-binding</keyword>
<dbReference type="PANTHER" id="PTHR46485:SF5">
    <property type="entry name" value="CENTER DIVIDER, ISOFORM A"/>
    <property type="match status" value="1"/>
</dbReference>
<dbReference type="SUPFAM" id="SSF56112">
    <property type="entry name" value="Protein kinase-like (PK-like)"/>
    <property type="match status" value="1"/>
</dbReference>
<dbReference type="PANTHER" id="PTHR46485">
    <property type="entry name" value="LIM DOMAIN KINASE 1"/>
    <property type="match status" value="1"/>
</dbReference>
<keyword evidence="8 9" id="KW-0067">ATP-binding</keyword>
<reference evidence="13 14" key="1">
    <citation type="journal article" date="2016" name="Mol. Biol. Evol.">
        <title>Comparative Genomics of Early-Diverging Mushroom-Forming Fungi Provides Insights into the Origins of Lignocellulose Decay Capabilities.</title>
        <authorList>
            <person name="Nagy L.G."/>
            <person name="Riley R."/>
            <person name="Tritt A."/>
            <person name="Adam C."/>
            <person name="Daum C."/>
            <person name="Floudas D."/>
            <person name="Sun H."/>
            <person name="Yadav J.S."/>
            <person name="Pangilinan J."/>
            <person name="Larsson K.H."/>
            <person name="Matsuura K."/>
            <person name="Barry K."/>
            <person name="Labutti K."/>
            <person name="Kuo R."/>
            <person name="Ohm R.A."/>
            <person name="Bhattacharya S.S."/>
            <person name="Shirouzu T."/>
            <person name="Yoshinaga Y."/>
            <person name="Martin F.M."/>
            <person name="Grigoriev I.V."/>
            <person name="Hibbett D.S."/>
        </authorList>
    </citation>
    <scope>NUCLEOTIDE SEQUENCE [LARGE SCALE GENOMIC DNA]</scope>
    <source>
        <strain evidence="13 14">TUFC12733</strain>
    </source>
</reference>
<keyword evidence="3" id="KW-0808">Transferase</keyword>
<accession>A0A167NY81</accession>
<dbReference type="PROSITE" id="PS00107">
    <property type="entry name" value="PROTEIN_KINASE_ATP"/>
    <property type="match status" value="1"/>
</dbReference>
<evidence type="ECO:0000313" key="13">
    <source>
        <dbReference type="EMBL" id="KZO98216.1"/>
    </source>
</evidence>
<evidence type="ECO:0000313" key="14">
    <source>
        <dbReference type="Proteomes" id="UP000076738"/>
    </source>
</evidence>
<keyword evidence="4" id="KW-0479">Metal-binding</keyword>
<dbReference type="GO" id="GO:0004674">
    <property type="term" value="F:protein serine/threonine kinase activity"/>
    <property type="evidence" value="ECO:0007669"/>
    <property type="project" value="UniProtKB-KW"/>
</dbReference>
<evidence type="ECO:0000256" key="4">
    <source>
        <dbReference type="ARBA" id="ARBA00022723"/>
    </source>
</evidence>
<sequence>MQFDHIPYEDLKGDWHKLGSGSFGNVYKGSYLGTDVAIKEVLPSNDYDVRKYFEREWKLMREARHPNVVLFLGLSSAPDGRVFIVSEFIENGNLRQYIFAKSKPFPWRLRLSFCIDIARALAYLHARNCVHRDIKGENLLLTSNGRLKITDFGFARITPRSPEEAKRLTYCGTDAYMSPEILVGDPFGLPTDVFSLGVIYCEIICRRVADDHTFKRAAPMYSLDASELRQLASPGCPPDLVQLALDCCSVFPANRPPMIQVLARLSAIEAQVLQREDSDQDPVGTVRFFTSGAGVASRRPRVTPRIPSFGMGVGAAIRASSFHVEIPASVSPVDVPASPPSDYGDEPEPEQEEGDSEDQVAVVIAGEATVKRTPSWAEYGSAMVGRSSTLGDRSSWSQAEMIPSEPNSVTDLLDHAKDVTVASEDTHAEHGHDDNHPDTTSVLTVRASHDTVRISPIAAAGPSAANRAPDTEKTYVSEGVQSPTPPQRGSALSAGSFHTAEGQSTASVLSQASSRVLVHRFTLIKPAKPPTSPPAASGSSWSPLGFFFNIGLGKGSSAKCDLCGRRVGWKAALECDDCGMRCHVKCGEGAPNDCGVRFPRVAPALPMPTPVAATDAISSGTTTGPIAATAPATSSRPLSGLMSGVTKSPPGSPGRWRKSPKLAALGL</sequence>
<dbReference type="PROSITE" id="PS50081">
    <property type="entry name" value="ZF_DAG_PE_2"/>
    <property type="match status" value="1"/>
</dbReference>
<dbReference type="Gene3D" id="1.10.510.10">
    <property type="entry name" value="Transferase(Phosphotransferase) domain 1"/>
    <property type="match status" value="1"/>
</dbReference>
<evidence type="ECO:0000256" key="7">
    <source>
        <dbReference type="ARBA" id="ARBA00022833"/>
    </source>
</evidence>
<dbReference type="GO" id="GO:0005524">
    <property type="term" value="F:ATP binding"/>
    <property type="evidence" value="ECO:0007669"/>
    <property type="project" value="UniProtKB-UniRule"/>
</dbReference>
<gene>
    <name evidence="13" type="ORF">CALVIDRAFT_512171</name>
</gene>
<evidence type="ECO:0000259" key="11">
    <source>
        <dbReference type="PROSITE" id="PS50011"/>
    </source>
</evidence>
<dbReference type="PROSITE" id="PS00108">
    <property type="entry name" value="PROTEIN_KINASE_ST"/>
    <property type="match status" value="1"/>
</dbReference>
<dbReference type="InterPro" id="IPR017441">
    <property type="entry name" value="Protein_kinase_ATP_BS"/>
</dbReference>
<feature type="region of interest" description="Disordered" evidence="10">
    <location>
        <begin position="456"/>
        <end position="498"/>
    </location>
</feature>
<feature type="binding site" evidence="9">
    <location>
        <position position="39"/>
    </location>
    <ligand>
        <name>ATP</name>
        <dbReference type="ChEBI" id="CHEBI:30616"/>
    </ligand>
</feature>
<feature type="region of interest" description="Disordered" evidence="10">
    <location>
        <begin position="614"/>
        <end position="667"/>
    </location>
</feature>
<dbReference type="InterPro" id="IPR050940">
    <property type="entry name" value="Actin_reg-Ser/Thr_kinase"/>
</dbReference>
<dbReference type="InterPro" id="IPR000719">
    <property type="entry name" value="Prot_kinase_dom"/>
</dbReference>
<name>A0A167NY81_CALVF</name>
<evidence type="ECO:0000256" key="3">
    <source>
        <dbReference type="ARBA" id="ARBA00022679"/>
    </source>
</evidence>
<feature type="domain" description="Protein kinase" evidence="11">
    <location>
        <begin position="12"/>
        <end position="268"/>
    </location>
</feature>
<dbReference type="InterPro" id="IPR011009">
    <property type="entry name" value="Kinase-like_dom_sf"/>
</dbReference>
<dbReference type="SMART" id="SM00220">
    <property type="entry name" value="S_TKc"/>
    <property type="match status" value="1"/>
</dbReference>
<dbReference type="InterPro" id="IPR002219">
    <property type="entry name" value="PKC_DAG/PE"/>
</dbReference>
<keyword evidence="14" id="KW-1185">Reference proteome</keyword>
<dbReference type="Gene3D" id="3.30.60.20">
    <property type="match status" value="1"/>
</dbReference>
<feature type="domain" description="Phorbol-ester/DAG-type" evidence="12">
    <location>
        <begin position="538"/>
        <end position="594"/>
    </location>
</feature>
<dbReference type="SUPFAM" id="SSF57889">
    <property type="entry name" value="Cysteine-rich domain"/>
    <property type="match status" value="1"/>
</dbReference>
<dbReference type="Proteomes" id="UP000076738">
    <property type="component" value="Unassembled WGS sequence"/>
</dbReference>
<dbReference type="InterPro" id="IPR008271">
    <property type="entry name" value="Ser/Thr_kinase_AS"/>
</dbReference>
<evidence type="ECO:0000256" key="1">
    <source>
        <dbReference type="ARBA" id="ARBA00005843"/>
    </source>
</evidence>
<protein>
    <submittedName>
        <fullName evidence="13">Kinase-like protein</fullName>
    </submittedName>
</protein>
<dbReference type="STRING" id="1330018.A0A167NY81"/>
<feature type="compositionally biased region" description="Acidic residues" evidence="10">
    <location>
        <begin position="343"/>
        <end position="358"/>
    </location>
</feature>
<dbReference type="CDD" id="cd13999">
    <property type="entry name" value="STKc_MAP3K-like"/>
    <property type="match status" value="1"/>
</dbReference>
<organism evidence="13 14">
    <name type="scientific">Calocera viscosa (strain TUFC12733)</name>
    <dbReference type="NCBI Taxonomy" id="1330018"/>
    <lineage>
        <taxon>Eukaryota</taxon>
        <taxon>Fungi</taxon>
        <taxon>Dikarya</taxon>
        <taxon>Basidiomycota</taxon>
        <taxon>Agaricomycotina</taxon>
        <taxon>Dacrymycetes</taxon>
        <taxon>Dacrymycetales</taxon>
        <taxon>Dacrymycetaceae</taxon>
        <taxon>Calocera</taxon>
    </lineage>
</organism>
<dbReference type="Pfam" id="PF00130">
    <property type="entry name" value="C1_1"/>
    <property type="match status" value="1"/>
</dbReference>
<dbReference type="PRINTS" id="PR00109">
    <property type="entry name" value="TYRKINASE"/>
</dbReference>
<dbReference type="PROSITE" id="PS50011">
    <property type="entry name" value="PROTEIN_KINASE_DOM"/>
    <property type="match status" value="1"/>
</dbReference>
<comment type="similarity">
    <text evidence="1">Belongs to the protein kinase superfamily. TKL Ser/Thr protein kinase family.</text>
</comment>
<dbReference type="SMART" id="SM00109">
    <property type="entry name" value="C1"/>
    <property type="match status" value="1"/>
</dbReference>
<evidence type="ECO:0000256" key="8">
    <source>
        <dbReference type="ARBA" id="ARBA00022840"/>
    </source>
</evidence>
<evidence type="ECO:0000256" key="10">
    <source>
        <dbReference type="SAM" id="MobiDB-lite"/>
    </source>
</evidence>
<keyword evidence="6 13" id="KW-0418">Kinase</keyword>
<evidence type="ECO:0000259" key="12">
    <source>
        <dbReference type="PROSITE" id="PS50081"/>
    </source>
</evidence>
<dbReference type="AlphaFoldDB" id="A0A167NY81"/>